<keyword evidence="2 3" id="KW-0040">ANK repeat</keyword>
<evidence type="ECO:0000313" key="4">
    <source>
        <dbReference type="EMBL" id="KAG5605241.1"/>
    </source>
</evidence>
<keyword evidence="1" id="KW-0677">Repeat</keyword>
<dbReference type="PROSITE" id="PS50297">
    <property type="entry name" value="ANK_REP_REGION"/>
    <property type="match status" value="1"/>
</dbReference>
<dbReference type="InterPro" id="IPR002110">
    <property type="entry name" value="Ankyrin_rpt"/>
</dbReference>
<accession>A0A9J5YXC8</accession>
<evidence type="ECO:0000313" key="5">
    <source>
        <dbReference type="Proteomes" id="UP000824120"/>
    </source>
</evidence>
<dbReference type="Gene3D" id="1.25.40.20">
    <property type="entry name" value="Ankyrin repeat-containing domain"/>
    <property type="match status" value="1"/>
</dbReference>
<evidence type="ECO:0000256" key="1">
    <source>
        <dbReference type="ARBA" id="ARBA00022737"/>
    </source>
</evidence>
<dbReference type="Pfam" id="PF12796">
    <property type="entry name" value="Ank_2"/>
    <property type="match status" value="1"/>
</dbReference>
<dbReference type="InterPro" id="IPR036770">
    <property type="entry name" value="Ankyrin_rpt-contain_sf"/>
</dbReference>
<evidence type="ECO:0000256" key="3">
    <source>
        <dbReference type="PROSITE-ProRule" id="PRU00023"/>
    </source>
</evidence>
<dbReference type="PANTHER" id="PTHR24186:SF37">
    <property type="entry name" value="PGG DOMAIN-CONTAINING PROTEIN"/>
    <property type="match status" value="1"/>
</dbReference>
<dbReference type="GO" id="GO:0005886">
    <property type="term" value="C:plasma membrane"/>
    <property type="evidence" value="ECO:0007669"/>
    <property type="project" value="TreeGrafter"/>
</dbReference>
<dbReference type="EMBL" id="JACXVP010000005">
    <property type="protein sequence ID" value="KAG5605241.1"/>
    <property type="molecule type" value="Genomic_DNA"/>
</dbReference>
<organism evidence="4 5">
    <name type="scientific">Solanum commersonii</name>
    <name type="common">Commerson's wild potato</name>
    <name type="synonym">Commerson's nightshade</name>
    <dbReference type="NCBI Taxonomy" id="4109"/>
    <lineage>
        <taxon>Eukaryota</taxon>
        <taxon>Viridiplantae</taxon>
        <taxon>Streptophyta</taxon>
        <taxon>Embryophyta</taxon>
        <taxon>Tracheophyta</taxon>
        <taxon>Spermatophyta</taxon>
        <taxon>Magnoliopsida</taxon>
        <taxon>eudicotyledons</taxon>
        <taxon>Gunneridae</taxon>
        <taxon>Pentapetalae</taxon>
        <taxon>asterids</taxon>
        <taxon>lamiids</taxon>
        <taxon>Solanales</taxon>
        <taxon>Solanaceae</taxon>
        <taxon>Solanoideae</taxon>
        <taxon>Solaneae</taxon>
        <taxon>Solanum</taxon>
    </lineage>
</organism>
<dbReference type="SUPFAM" id="SSF48403">
    <property type="entry name" value="Ankyrin repeat"/>
    <property type="match status" value="1"/>
</dbReference>
<dbReference type="Proteomes" id="UP000824120">
    <property type="component" value="Chromosome 5"/>
</dbReference>
<gene>
    <name evidence="4" type="ORF">H5410_026733</name>
</gene>
<name>A0A9J5YXC8_SOLCO</name>
<comment type="caution">
    <text evidence="4">The sequence shown here is derived from an EMBL/GenBank/DDBJ whole genome shotgun (WGS) entry which is preliminary data.</text>
</comment>
<dbReference type="SMART" id="SM00248">
    <property type="entry name" value="ANK"/>
    <property type="match status" value="2"/>
</dbReference>
<feature type="repeat" description="ANK" evidence="3">
    <location>
        <begin position="39"/>
        <end position="71"/>
    </location>
</feature>
<dbReference type="PANTHER" id="PTHR24186">
    <property type="entry name" value="PROTEIN PHOSPHATASE 1 REGULATORY SUBUNIT"/>
    <property type="match status" value="1"/>
</dbReference>
<dbReference type="PROSITE" id="PS50088">
    <property type="entry name" value="ANK_REPEAT"/>
    <property type="match status" value="1"/>
</dbReference>
<dbReference type="AlphaFoldDB" id="A0A9J5YXC8"/>
<evidence type="ECO:0000256" key="2">
    <source>
        <dbReference type="ARBA" id="ARBA00023043"/>
    </source>
</evidence>
<proteinExistence type="predicted"/>
<reference evidence="4 5" key="1">
    <citation type="submission" date="2020-09" db="EMBL/GenBank/DDBJ databases">
        <title>De no assembly of potato wild relative species, Solanum commersonii.</title>
        <authorList>
            <person name="Cho K."/>
        </authorList>
    </citation>
    <scope>NUCLEOTIDE SEQUENCE [LARGE SCALE GENOMIC DNA]</scope>
    <source>
        <strain evidence="4">LZ3.2</strain>
        <tissue evidence="4">Leaf</tissue>
    </source>
</reference>
<keyword evidence="5" id="KW-1185">Reference proteome</keyword>
<sequence>MRGHIELVKFILSRNLMLAAELDKLLVVNPKMCLTHDCEGRNHLHLAVIKGRVEVIKELVQASYLVALQTTDRDENVLHLCVKNNNQLENLNLLVEIYVYNRKEYNGDKG</sequence>
<evidence type="ECO:0008006" key="6">
    <source>
        <dbReference type="Google" id="ProtNLM"/>
    </source>
</evidence>
<dbReference type="OrthoDB" id="7729168at2759"/>
<protein>
    <recommendedName>
        <fullName evidence="6">Ankyrin repeat-containing protein</fullName>
    </recommendedName>
</protein>